<keyword evidence="1 5" id="KW-0732">Signal</keyword>
<dbReference type="InterPro" id="IPR038670">
    <property type="entry name" value="HslJ-like_sf"/>
</dbReference>
<dbReference type="SUPFAM" id="SSF141488">
    <property type="entry name" value="YdhA-like"/>
    <property type="match status" value="1"/>
</dbReference>
<keyword evidence="8" id="KW-0346">Stress response</keyword>
<organism evidence="8 9">
    <name type="scientific">Marinobacter excellens HL-55</name>
    <dbReference type="NCBI Taxonomy" id="1305731"/>
    <lineage>
        <taxon>Bacteria</taxon>
        <taxon>Pseudomonadati</taxon>
        <taxon>Pseudomonadota</taxon>
        <taxon>Gammaproteobacteria</taxon>
        <taxon>Pseudomonadales</taxon>
        <taxon>Marinobacteraceae</taxon>
        <taxon>Marinobacter</taxon>
    </lineage>
</organism>
<comment type="caution">
    <text evidence="8">The sequence shown here is derived from an EMBL/GenBank/DDBJ whole genome shotgun (WGS) entry which is preliminary data.</text>
</comment>
<evidence type="ECO:0000256" key="1">
    <source>
        <dbReference type="ARBA" id="ARBA00022729"/>
    </source>
</evidence>
<evidence type="ECO:0000313" key="9">
    <source>
        <dbReference type="Proteomes" id="UP000050416"/>
    </source>
</evidence>
<dbReference type="Gene3D" id="2.40.128.200">
    <property type="match status" value="1"/>
</dbReference>
<evidence type="ECO:0000259" key="7">
    <source>
        <dbReference type="Pfam" id="PF09864"/>
    </source>
</evidence>
<dbReference type="InterPro" id="IPR005184">
    <property type="entry name" value="DUF306_Meta_HslJ"/>
</dbReference>
<evidence type="ECO:0000313" key="8">
    <source>
        <dbReference type="EMBL" id="KPQ29905.1"/>
    </source>
</evidence>
<keyword evidence="3" id="KW-0564">Palmitate</keyword>
<keyword evidence="4" id="KW-0449">Lipoprotein</keyword>
<dbReference type="Pfam" id="PF03724">
    <property type="entry name" value="META"/>
    <property type="match status" value="1"/>
</dbReference>
<dbReference type="InterPro" id="IPR053147">
    <property type="entry name" value="Hsp_HslJ-like"/>
</dbReference>
<proteinExistence type="predicted"/>
<feature type="domain" description="C-type lysozyme inhibitor" evidence="7">
    <location>
        <begin position="37"/>
        <end position="102"/>
    </location>
</feature>
<gene>
    <name evidence="8" type="ORF">HLUCCX14_04550</name>
</gene>
<name>A0A0P8D2G2_9GAMM</name>
<dbReference type="PANTHER" id="PTHR35535:SF1">
    <property type="entry name" value="HEAT SHOCK PROTEIN HSLJ"/>
    <property type="match status" value="1"/>
</dbReference>
<dbReference type="Pfam" id="PF09864">
    <property type="entry name" value="MliC"/>
    <property type="match status" value="1"/>
</dbReference>
<dbReference type="AlphaFoldDB" id="A0A0P8D2G2"/>
<accession>A0A0P8D2G2</accession>
<dbReference type="PROSITE" id="PS51257">
    <property type="entry name" value="PROKAR_LIPOPROTEIN"/>
    <property type="match status" value="1"/>
</dbReference>
<evidence type="ECO:0000256" key="3">
    <source>
        <dbReference type="ARBA" id="ARBA00023139"/>
    </source>
</evidence>
<feature type="domain" description="DUF306" evidence="6">
    <location>
        <begin position="214"/>
        <end position="318"/>
    </location>
</feature>
<dbReference type="EMBL" id="LJZQ01000004">
    <property type="protein sequence ID" value="KPQ29905.1"/>
    <property type="molecule type" value="Genomic_DNA"/>
</dbReference>
<dbReference type="Gene3D" id="2.40.128.270">
    <property type="match status" value="1"/>
</dbReference>
<keyword evidence="2" id="KW-0472">Membrane</keyword>
<evidence type="ECO:0000256" key="5">
    <source>
        <dbReference type="SAM" id="SignalP"/>
    </source>
</evidence>
<feature type="signal peptide" evidence="5">
    <location>
        <begin position="1"/>
        <end position="23"/>
    </location>
</feature>
<dbReference type="OrthoDB" id="5348860at2"/>
<dbReference type="PATRIC" id="fig|1305731.5.peg.3006"/>
<evidence type="ECO:0000259" key="6">
    <source>
        <dbReference type="Pfam" id="PF03724"/>
    </source>
</evidence>
<dbReference type="PANTHER" id="PTHR35535">
    <property type="entry name" value="HEAT SHOCK PROTEIN HSLJ"/>
    <property type="match status" value="1"/>
</dbReference>
<feature type="chain" id="PRO_5006149110" evidence="5">
    <location>
        <begin position="24"/>
        <end position="325"/>
    </location>
</feature>
<sequence length="325" mass="35529">MFMRRVLPLSVVAVVGLGLAACASNPQSDGLSEYGSYRCGQLDIRITGSEGSDLVGLEYLNRRVLLKPAVAASGALYVAPGDPDTRFWGKGERGTLTLRGQTYPECLEPGAIETSFRAIGTEPFWSARIQQNQMTLSRLYDQEVIDDIALTETLANRHGRAYEAEFNGQSLEFRIAHQLCEDNMAGAQYPAQVRLTIDGETYVGCGGDRERLFRGAEWIVEDLAGTGMIDRSRMTVEFLADGRVAGQASCNRYMGSYQLTGEGLSFGQQATTMMACAPALMEQERRFLGLMSEVVDGRIGRNGELLLRTAAGDTITAFRSDSENQ</sequence>
<protein>
    <submittedName>
        <fullName evidence="8">Heat shock protein</fullName>
    </submittedName>
</protein>
<dbReference type="Proteomes" id="UP000050416">
    <property type="component" value="Unassembled WGS sequence"/>
</dbReference>
<dbReference type="STRING" id="1305731.GCA_000934705_03416"/>
<reference evidence="8 9" key="1">
    <citation type="submission" date="2015-09" db="EMBL/GenBank/DDBJ databases">
        <title>Identification and resolution of microdiversity through metagenomic sequencing of parallel consortia.</title>
        <authorList>
            <person name="Nelson W.C."/>
            <person name="Romine M.F."/>
            <person name="Lindemann S.R."/>
        </authorList>
    </citation>
    <scope>NUCLEOTIDE SEQUENCE [LARGE SCALE GENOMIC DNA]</scope>
    <source>
        <strain evidence="8">HL-55</strain>
    </source>
</reference>
<dbReference type="InterPro" id="IPR036328">
    <property type="entry name" value="MliC_sf"/>
</dbReference>
<evidence type="ECO:0000256" key="4">
    <source>
        <dbReference type="ARBA" id="ARBA00023288"/>
    </source>
</evidence>
<dbReference type="InterPro" id="IPR018660">
    <property type="entry name" value="MliC"/>
</dbReference>
<evidence type="ECO:0000256" key="2">
    <source>
        <dbReference type="ARBA" id="ARBA00023136"/>
    </source>
</evidence>